<gene>
    <name evidence="1" type="ORF">TIFTF001_017933</name>
</gene>
<dbReference type="Proteomes" id="UP001187192">
    <property type="component" value="Unassembled WGS sequence"/>
</dbReference>
<protein>
    <submittedName>
        <fullName evidence="1">Uncharacterized protein</fullName>
    </submittedName>
</protein>
<sequence>MFTKITGNTLNRGSRDAWRCRPLLGWNEGLYLSLEAYASRKKCFLVTEAIPQLDIQVIRATIWDFFKIKIKHFKALHDNGSTILDSDNWATIAKQHVLLILSPVFFA</sequence>
<organism evidence="1 2">
    <name type="scientific">Ficus carica</name>
    <name type="common">Common fig</name>
    <dbReference type="NCBI Taxonomy" id="3494"/>
    <lineage>
        <taxon>Eukaryota</taxon>
        <taxon>Viridiplantae</taxon>
        <taxon>Streptophyta</taxon>
        <taxon>Embryophyta</taxon>
        <taxon>Tracheophyta</taxon>
        <taxon>Spermatophyta</taxon>
        <taxon>Magnoliopsida</taxon>
        <taxon>eudicotyledons</taxon>
        <taxon>Gunneridae</taxon>
        <taxon>Pentapetalae</taxon>
        <taxon>rosids</taxon>
        <taxon>fabids</taxon>
        <taxon>Rosales</taxon>
        <taxon>Moraceae</taxon>
        <taxon>Ficeae</taxon>
        <taxon>Ficus</taxon>
    </lineage>
</organism>
<keyword evidence="2" id="KW-1185">Reference proteome</keyword>
<dbReference type="AlphaFoldDB" id="A0AA88ARF6"/>
<evidence type="ECO:0000313" key="2">
    <source>
        <dbReference type="Proteomes" id="UP001187192"/>
    </source>
</evidence>
<name>A0AA88ARF6_FICCA</name>
<dbReference type="EMBL" id="BTGU01000029">
    <property type="protein sequence ID" value="GMN48751.1"/>
    <property type="molecule type" value="Genomic_DNA"/>
</dbReference>
<proteinExistence type="predicted"/>
<reference evidence="1" key="1">
    <citation type="submission" date="2023-07" db="EMBL/GenBank/DDBJ databases">
        <title>draft genome sequence of fig (Ficus carica).</title>
        <authorList>
            <person name="Takahashi T."/>
            <person name="Nishimura K."/>
        </authorList>
    </citation>
    <scope>NUCLEOTIDE SEQUENCE</scope>
</reference>
<comment type="caution">
    <text evidence="1">The sequence shown here is derived from an EMBL/GenBank/DDBJ whole genome shotgun (WGS) entry which is preliminary data.</text>
</comment>
<accession>A0AA88ARF6</accession>
<evidence type="ECO:0000313" key="1">
    <source>
        <dbReference type="EMBL" id="GMN48751.1"/>
    </source>
</evidence>